<feature type="compositionally biased region" description="Basic and acidic residues" evidence="1">
    <location>
        <begin position="703"/>
        <end position="715"/>
    </location>
</feature>
<feature type="compositionally biased region" description="Basic and acidic residues" evidence="1">
    <location>
        <begin position="205"/>
        <end position="214"/>
    </location>
</feature>
<feature type="transmembrane region" description="Helical" evidence="2">
    <location>
        <begin position="30"/>
        <end position="47"/>
    </location>
</feature>
<reference evidence="3" key="2">
    <citation type="journal article" date="2023" name="Plants (Basel)">
        <title>Annotation of the Turnera subulata (Passifloraceae) Draft Genome Reveals the S-Locus Evolved after the Divergence of Turneroideae from Passifloroideae in a Stepwise Manner.</title>
        <authorList>
            <person name="Henning P.M."/>
            <person name="Roalson E.H."/>
            <person name="Mir W."/>
            <person name="McCubbin A.G."/>
            <person name="Shore J.S."/>
        </authorList>
    </citation>
    <scope>NUCLEOTIDE SEQUENCE</scope>
    <source>
        <strain evidence="3">F60SS</strain>
    </source>
</reference>
<feature type="compositionally biased region" description="Polar residues" evidence="1">
    <location>
        <begin position="638"/>
        <end position="648"/>
    </location>
</feature>
<feature type="compositionally biased region" description="Polar residues" evidence="1">
    <location>
        <begin position="869"/>
        <end position="886"/>
    </location>
</feature>
<keyword evidence="2" id="KW-0472">Membrane</keyword>
<feature type="region of interest" description="Disordered" evidence="1">
    <location>
        <begin position="1136"/>
        <end position="1176"/>
    </location>
</feature>
<feature type="region of interest" description="Disordered" evidence="1">
    <location>
        <begin position="559"/>
        <end position="1103"/>
    </location>
</feature>
<feature type="compositionally biased region" description="Polar residues" evidence="1">
    <location>
        <begin position="816"/>
        <end position="838"/>
    </location>
</feature>
<comment type="caution">
    <text evidence="3">The sequence shown here is derived from an EMBL/GenBank/DDBJ whole genome shotgun (WGS) entry which is preliminary data.</text>
</comment>
<feature type="compositionally biased region" description="Polar residues" evidence="1">
    <location>
        <begin position="1164"/>
        <end position="1176"/>
    </location>
</feature>
<dbReference type="OrthoDB" id="1908091at2759"/>
<feature type="region of interest" description="Disordered" evidence="1">
    <location>
        <begin position="192"/>
        <end position="214"/>
    </location>
</feature>
<feature type="compositionally biased region" description="Polar residues" evidence="1">
    <location>
        <begin position="788"/>
        <end position="809"/>
    </location>
</feature>
<keyword evidence="4" id="KW-1185">Reference proteome</keyword>
<name>A0A9Q0F9G0_9ROSI</name>
<feature type="compositionally biased region" description="Polar residues" evidence="1">
    <location>
        <begin position="896"/>
        <end position="905"/>
    </location>
</feature>
<feature type="region of interest" description="Disordered" evidence="1">
    <location>
        <begin position="129"/>
        <end position="167"/>
    </location>
</feature>
<feature type="transmembrane region" description="Helical" evidence="2">
    <location>
        <begin position="53"/>
        <end position="72"/>
    </location>
</feature>
<evidence type="ECO:0000256" key="2">
    <source>
        <dbReference type="SAM" id="Phobius"/>
    </source>
</evidence>
<keyword evidence="2" id="KW-0812">Transmembrane</keyword>
<dbReference type="EMBL" id="JAKUCV010006724">
    <property type="protein sequence ID" value="KAJ4826207.1"/>
    <property type="molecule type" value="Genomic_DNA"/>
</dbReference>
<feature type="compositionally biased region" description="Low complexity" evidence="1">
    <location>
        <begin position="157"/>
        <end position="167"/>
    </location>
</feature>
<dbReference type="Proteomes" id="UP001141552">
    <property type="component" value="Unassembled WGS sequence"/>
</dbReference>
<feature type="compositionally biased region" description="Polar residues" evidence="1">
    <location>
        <begin position="659"/>
        <end position="668"/>
    </location>
</feature>
<organism evidence="3 4">
    <name type="scientific">Turnera subulata</name>
    <dbReference type="NCBI Taxonomy" id="218843"/>
    <lineage>
        <taxon>Eukaryota</taxon>
        <taxon>Viridiplantae</taxon>
        <taxon>Streptophyta</taxon>
        <taxon>Embryophyta</taxon>
        <taxon>Tracheophyta</taxon>
        <taxon>Spermatophyta</taxon>
        <taxon>Magnoliopsida</taxon>
        <taxon>eudicotyledons</taxon>
        <taxon>Gunneridae</taxon>
        <taxon>Pentapetalae</taxon>
        <taxon>rosids</taxon>
        <taxon>fabids</taxon>
        <taxon>Malpighiales</taxon>
        <taxon>Passifloraceae</taxon>
        <taxon>Turnera</taxon>
    </lineage>
</organism>
<keyword evidence="2" id="KW-1133">Transmembrane helix</keyword>
<feature type="compositionally biased region" description="Basic and acidic residues" evidence="1">
    <location>
        <begin position="730"/>
        <end position="746"/>
    </location>
</feature>
<accession>A0A9Q0F9G0</accession>
<feature type="compositionally biased region" description="Basic and acidic residues" evidence="1">
    <location>
        <begin position="770"/>
        <end position="782"/>
    </location>
</feature>
<dbReference type="AlphaFoldDB" id="A0A9Q0F9G0"/>
<feature type="compositionally biased region" description="Basic and acidic residues" evidence="1">
    <location>
        <begin position="423"/>
        <end position="439"/>
    </location>
</feature>
<feature type="compositionally biased region" description="Acidic residues" evidence="1">
    <location>
        <begin position="193"/>
        <end position="204"/>
    </location>
</feature>
<gene>
    <name evidence="3" type="ORF">Tsubulata_005762</name>
</gene>
<feature type="region of interest" description="Disordered" evidence="1">
    <location>
        <begin position="402"/>
        <end position="472"/>
    </location>
</feature>
<evidence type="ECO:0000313" key="4">
    <source>
        <dbReference type="Proteomes" id="UP001141552"/>
    </source>
</evidence>
<proteinExistence type="predicted"/>
<evidence type="ECO:0000313" key="3">
    <source>
        <dbReference type="EMBL" id="KAJ4826207.1"/>
    </source>
</evidence>
<feature type="compositionally biased region" description="Basic and acidic residues" evidence="1">
    <location>
        <begin position="603"/>
        <end position="635"/>
    </location>
</feature>
<sequence length="1176" mass="128971">MEIDGKHVGVFMWRMVKFSMNSCYKFVQKFPIFSVALLILLVVYLFLPSVFNLLVYTTPFLVCTAVFIRFYLRTKRHATKDEKKDGAAMPSQKSKSSSEDLIIANNEDGDSCIQAQALLHKAVEEKIQEDSIEGKPKETIQIKKKETKASNKKKNPGGRSSSRNVSVGENIAKLGEASSEPDVTKFRCGISETELESSDSEEEGPQERAKKPVEWTEDDQKNLMDLGFSEIERNKRLESLIARRRARKLFKMNTEKCLLDMDVGPPQIAHLLVARSNPFEFPNICDDQMPGSAPSVLLPFRNPFDLPYDPLEEKPDLMTDSFQQEFMTPPPPKEALFCRHESFFLGPSFFPPECMQDFTAGYSIFKRPPEKGLGAHDQQVEQLFQSGGMLRRNLSATDLVTEDEGAANQAEPDSEASTSKVETNAEKMEKKTNEMKTDDDGTGTQMMKKDTLKQNKSETSLNSSSSEDGDTRFTRRITKISLSQRLRPAAFRFPELPSPVLNSCPLPKARSMNERLYDPSSSISPNIRSDDHSFFPNRGNWHTPTNSIASDMQVEVSEIGSPPLTADGSASSDDGKSLTYDGDIEKEVTSGSDEMLGLSPHAPKVEELETALREVNRLHHGDMKRRLSSRKEAHGLRSSPSLPSPTNLQRRKDRPHARSVSSDNANEFNEQRGRRPQEQLMPIEKSASEVDISRSVDDSAPTRNDEEALESKEDMDGGSISSAVENISKLAEESNSESKKYVERKSTGTPESPAEEVNINYNVDGPVVHTNDHMEDLKHVADDEGNSEKPTASVAIQNIPTSVQGQVGTSGRVEEQNSSQVGSQRAIQASSDPITPNAQHEFLDEQTNAPSSSSSSPKSVLPDRLSMDQRLSSDFNQQMSNESSASRIEGNMVRNEVSQAQNLAFNGSGADGSDTSMEASSAVETTTKSSQDVLNDEEAQDPKPTTILHAESDTILVGNDTAGESSNPTGEINMEGSVSVDHADNGASTEQSKPEGEVDSLETPDPEAIKEKEPTEPPGELSGAANAASIDINDPTQDDKLRPSDEKGGASSLHYLTEEDEEDYGMQTDAPSRQSLDGSEPSDVSSKSSEENHNPGSNNSGFEGFVNVIQHLREQLIDVISPSSAAGISEAAKTFHVEGEQDHSTESSRSELDASDNRMGINGGQVTQKTRLSTAS</sequence>
<feature type="compositionally biased region" description="Basic and acidic residues" evidence="1">
    <location>
        <begin position="129"/>
        <end position="149"/>
    </location>
</feature>
<feature type="compositionally biased region" description="Low complexity" evidence="1">
    <location>
        <begin position="457"/>
        <end position="466"/>
    </location>
</feature>
<feature type="compositionally biased region" description="Basic and acidic residues" evidence="1">
    <location>
        <begin position="447"/>
        <end position="456"/>
    </location>
</feature>
<dbReference type="PANTHER" id="PTHR33870">
    <property type="entry name" value="CARDIOMYOPATHY-ASSOCIATED PROTEIN"/>
    <property type="match status" value="1"/>
</dbReference>
<feature type="compositionally biased region" description="Basic and acidic residues" evidence="1">
    <location>
        <begin position="686"/>
        <end position="697"/>
    </location>
</feature>
<feature type="compositionally biased region" description="Basic and acidic residues" evidence="1">
    <location>
        <begin position="1037"/>
        <end position="1048"/>
    </location>
</feature>
<protein>
    <submittedName>
        <fullName evidence="3">Uncharacterized protein</fullName>
    </submittedName>
</protein>
<feature type="compositionally biased region" description="Polar residues" evidence="1">
    <location>
        <begin position="913"/>
        <end position="933"/>
    </location>
</feature>
<reference evidence="3" key="1">
    <citation type="submission" date="2022-02" db="EMBL/GenBank/DDBJ databases">
        <authorList>
            <person name="Henning P.M."/>
            <person name="McCubbin A.G."/>
            <person name="Shore J.S."/>
        </authorList>
    </citation>
    <scope>NUCLEOTIDE SEQUENCE</scope>
    <source>
        <strain evidence="3">F60SS</strain>
        <tissue evidence="3">Leaves</tissue>
    </source>
</reference>
<dbReference type="PANTHER" id="PTHR33870:SF16">
    <property type="entry name" value="PROTEIN, PUTATIVE-RELATED"/>
    <property type="match status" value="1"/>
</dbReference>
<feature type="compositionally biased region" description="Low complexity" evidence="1">
    <location>
        <begin position="850"/>
        <end position="859"/>
    </location>
</feature>
<feature type="compositionally biased region" description="Basic and acidic residues" evidence="1">
    <location>
        <begin position="1136"/>
        <end position="1156"/>
    </location>
</feature>
<evidence type="ECO:0000256" key="1">
    <source>
        <dbReference type="SAM" id="MobiDB-lite"/>
    </source>
</evidence>